<dbReference type="Gene3D" id="2.60.40.3340">
    <property type="entry name" value="Domain of unknown function DUF4426"/>
    <property type="match status" value="1"/>
</dbReference>
<keyword evidence="4" id="KW-1185">Reference proteome</keyword>
<dbReference type="RefSeq" id="WP_133734778.1">
    <property type="nucleotide sequence ID" value="NZ_SOAX01000001.1"/>
</dbReference>
<dbReference type="Proteomes" id="UP000295830">
    <property type="component" value="Unassembled WGS sequence"/>
</dbReference>
<feature type="chain" id="PRO_5020532254" evidence="1">
    <location>
        <begin position="26"/>
        <end position="152"/>
    </location>
</feature>
<keyword evidence="1" id="KW-0732">Signal</keyword>
<protein>
    <submittedName>
        <fullName evidence="3">Uncharacterized protein DUF4426</fullName>
    </submittedName>
</protein>
<comment type="caution">
    <text evidence="3">The sequence shown here is derived from an EMBL/GenBank/DDBJ whole genome shotgun (WGS) entry which is preliminary data.</text>
</comment>
<gene>
    <name evidence="3" type="ORF">DES49_0496</name>
</gene>
<proteinExistence type="predicted"/>
<name>A0A4R7K1Z8_9GAMM</name>
<sequence length="152" mass="16977">MAARQQLQKLLFAFLSLLVATGASAEGKTEFDDFIVYHSAIPSTFISAEMAEEYDLVRSRSMGLLNVSVHRRNANGKAQPDAVGARIEGQMTNSVQQTESLSFQRVREGDAIYYLAQFQYREGKNLVFEIDATPQGSGDPLSVRFSRELYNE</sequence>
<organism evidence="3 4">
    <name type="scientific">Halospina denitrificans</name>
    <dbReference type="NCBI Taxonomy" id="332522"/>
    <lineage>
        <taxon>Bacteria</taxon>
        <taxon>Pseudomonadati</taxon>
        <taxon>Pseudomonadota</taxon>
        <taxon>Gammaproteobacteria</taxon>
        <taxon>Halospina</taxon>
    </lineage>
</organism>
<feature type="domain" description="DUF4426" evidence="2">
    <location>
        <begin position="29"/>
        <end position="152"/>
    </location>
</feature>
<dbReference type="Pfam" id="PF14467">
    <property type="entry name" value="DUF4426"/>
    <property type="match status" value="1"/>
</dbReference>
<reference evidence="3 4" key="1">
    <citation type="submission" date="2019-03" db="EMBL/GenBank/DDBJ databases">
        <title>Genomic Encyclopedia of Type Strains, Phase IV (KMG-IV): sequencing the most valuable type-strain genomes for metagenomic binning, comparative biology and taxonomic classification.</title>
        <authorList>
            <person name="Goeker M."/>
        </authorList>
    </citation>
    <scope>NUCLEOTIDE SEQUENCE [LARGE SCALE GENOMIC DNA]</scope>
    <source>
        <strain evidence="3 4">DSM 15505</strain>
    </source>
</reference>
<dbReference type="InterPro" id="IPR025218">
    <property type="entry name" value="DUF4426"/>
</dbReference>
<evidence type="ECO:0000259" key="2">
    <source>
        <dbReference type="Pfam" id="PF14467"/>
    </source>
</evidence>
<evidence type="ECO:0000256" key="1">
    <source>
        <dbReference type="SAM" id="SignalP"/>
    </source>
</evidence>
<accession>A0A4R7K1Z8</accession>
<evidence type="ECO:0000313" key="4">
    <source>
        <dbReference type="Proteomes" id="UP000295830"/>
    </source>
</evidence>
<dbReference type="OrthoDB" id="8563353at2"/>
<feature type="signal peptide" evidence="1">
    <location>
        <begin position="1"/>
        <end position="25"/>
    </location>
</feature>
<evidence type="ECO:0000313" key="3">
    <source>
        <dbReference type="EMBL" id="TDT44394.1"/>
    </source>
</evidence>
<dbReference type="AlphaFoldDB" id="A0A4R7K1Z8"/>
<dbReference type="EMBL" id="SOAX01000001">
    <property type="protein sequence ID" value="TDT44394.1"/>
    <property type="molecule type" value="Genomic_DNA"/>
</dbReference>